<dbReference type="FunFam" id="2.60.120.460:FF:000002">
    <property type="entry name" value="Secondary thiamine-phosphate synthase enzyme"/>
    <property type="match status" value="1"/>
</dbReference>
<gene>
    <name evidence="2" type="ORF">KFL_000200060</name>
</gene>
<protein>
    <recommendedName>
        <fullName evidence="4">Secondary thiamine-phosphate synthase enzyme</fullName>
    </recommendedName>
</protein>
<dbReference type="OMA" id="VRADMEM"/>
<dbReference type="Gene3D" id="2.60.120.460">
    <property type="entry name" value="YjbQ-like"/>
    <property type="match status" value="1"/>
</dbReference>
<organism evidence="2 3">
    <name type="scientific">Klebsormidium nitens</name>
    <name type="common">Green alga</name>
    <name type="synonym">Ulothrix nitens</name>
    <dbReference type="NCBI Taxonomy" id="105231"/>
    <lineage>
        <taxon>Eukaryota</taxon>
        <taxon>Viridiplantae</taxon>
        <taxon>Streptophyta</taxon>
        <taxon>Klebsormidiophyceae</taxon>
        <taxon>Klebsormidiales</taxon>
        <taxon>Klebsormidiaceae</taxon>
        <taxon>Klebsormidium</taxon>
    </lineage>
</organism>
<sequence>MSGYLSPKSFFITLALAVCLYSISNHLFGETGVKPVPRRRGTQVARPEVVEERPFSLQKAIRDRIPIVDTKTEAFMAAKWVQKTVVLPAKSRGCHLVTDQVLKDLSGDLKQFQTGLANFFLQHTSASLTVNENYDEDVRHDTETFLNTVVPEGKKAPWRHTIEGSDDMPAHIKASMFGASLNIPITDGKLNLGTWQGIWLCEHRDRGSSRKIVVTMQGV</sequence>
<evidence type="ECO:0008006" key="4">
    <source>
        <dbReference type="Google" id="ProtNLM"/>
    </source>
</evidence>
<dbReference type="InterPro" id="IPR001602">
    <property type="entry name" value="UPF0047_YjbQ-like"/>
</dbReference>
<reference evidence="2 3" key="1">
    <citation type="journal article" date="2014" name="Nat. Commun.">
        <title>Klebsormidium flaccidum genome reveals primary factors for plant terrestrial adaptation.</title>
        <authorList>
            <person name="Hori K."/>
            <person name="Maruyama F."/>
            <person name="Fujisawa T."/>
            <person name="Togashi T."/>
            <person name="Yamamoto N."/>
            <person name="Seo M."/>
            <person name="Sato S."/>
            <person name="Yamada T."/>
            <person name="Mori H."/>
            <person name="Tajima N."/>
            <person name="Moriyama T."/>
            <person name="Ikeuchi M."/>
            <person name="Watanabe M."/>
            <person name="Wada H."/>
            <person name="Kobayashi K."/>
            <person name="Saito M."/>
            <person name="Masuda T."/>
            <person name="Sasaki-Sekimoto Y."/>
            <person name="Mashiguchi K."/>
            <person name="Awai K."/>
            <person name="Shimojima M."/>
            <person name="Masuda S."/>
            <person name="Iwai M."/>
            <person name="Nobusawa T."/>
            <person name="Narise T."/>
            <person name="Kondo S."/>
            <person name="Saito H."/>
            <person name="Sato R."/>
            <person name="Murakawa M."/>
            <person name="Ihara Y."/>
            <person name="Oshima-Yamada Y."/>
            <person name="Ohtaka K."/>
            <person name="Satoh M."/>
            <person name="Sonobe K."/>
            <person name="Ishii M."/>
            <person name="Ohtani R."/>
            <person name="Kanamori-Sato M."/>
            <person name="Honoki R."/>
            <person name="Miyazaki D."/>
            <person name="Mochizuki H."/>
            <person name="Umetsu J."/>
            <person name="Higashi K."/>
            <person name="Shibata D."/>
            <person name="Kamiya Y."/>
            <person name="Sato N."/>
            <person name="Nakamura Y."/>
            <person name="Tabata S."/>
            <person name="Ida S."/>
            <person name="Kurokawa K."/>
            <person name="Ohta H."/>
        </authorList>
    </citation>
    <scope>NUCLEOTIDE SEQUENCE [LARGE SCALE GENOMIC DNA]</scope>
    <source>
        <strain evidence="2 3">NIES-2285</strain>
    </source>
</reference>
<dbReference type="NCBIfam" id="TIGR00149">
    <property type="entry name" value="TIGR00149_YjbQ"/>
    <property type="match status" value="1"/>
</dbReference>
<dbReference type="AlphaFoldDB" id="A0A1Y1HJW9"/>
<proteinExistence type="predicted"/>
<evidence type="ECO:0000313" key="2">
    <source>
        <dbReference type="EMBL" id="GAQ78854.1"/>
    </source>
</evidence>
<dbReference type="OrthoDB" id="10255963at2759"/>
<keyword evidence="3" id="KW-1185">Reference proteome</keyword>
<feature type="chain" id="PRO_5012847159" description="Secondary thiamine-phosphate synthase enzyme" evidence="1">
    <location>
        <begin position="18"/>
        <end position="219"/>
    </location>
</feature>
<dbReference type="PROSITE" id="PS01314">
    <property type="entry name" value="UPF0047"/>
    <property type="match status" value="1"/>
</dbReference>
<dbReference type="PANTHER" id="PTHR30615">
    <property type="entry name" value="UNCHARACTERIZED PROTEIN YJBQ-RELATED"/>
    <property type="match status" value="1"/>
</dbReference>
<dbReference type="InterPro" id="IPR035917">
    <property type="entry name" value="YjbQ-like_sf"/>
</dbReference>
<name>A0A1Y1HJW9_KLENI</name>
<accession>A0A1Y1HJW9</accession>
<keyword evidence="1" id="KW-0732">Signal</keyword>
<dbReference type="EMBL" id="DF236969">
    <property type="protein sequence ID" value="GAQ78854.1"/>
    <property type="molecule type" value="Genomic_DNA"/>
</dbReference>
<dbReference type="Pfam" id="PF01894">
    <property type="entry name" value="YjbQ"/>
    <property type="match status" value="1"/>
</dbReference>
<dbReference type="STRING" id="105231.A0A1Y1HJW9"/>
<dbReference type="PANTHER" id="PTHR30615:SF16">
    <property type="entry name" value="SECONDARY THIAMINE-PHOSPHATE SYNTHASE ENZYME"/>
    <property type="match status" value="1"/>
</dbReference>
<dbReference type="SUPFAM" id="SSF111038">
    <property type="entry name" value="YjbQ-like"/>
    <property type="match status" value="1"/>
</dbReference>
<evidence type="ECO:0000313" key="3">
    <source>
        <dbReference type="Proteomes" id="UP000054558"/>
    </source>
</evidence>
<evidence type="ECO:0000256" key="1">
    <source>
        <dbReference type="SAM" id="SignalP"/>
    </source>
</evidence>
<feature type="signal peptide" evidence="1">
    <location>
        <begin position="1"/>
        <end position="17"/>
    </location>
</feature>
<dbReference type="Proteomes" id="UP000054558">
    <property type="component" value="Unassembled WGS sequence"/>
</dbReference>